<feature type="compositionally biased region" description="Polar residues" evidence="1">
    <location>
        <begin position="1"/>
        <end position="16"/>
    </location>
</feature>
<feature type="transmembrane region" description="Helical" evidence="2">
    <location>
        <begin position="160"/>
        <end position="179"/>
    </location>
</feature>
<evidence type="ECO:0000313" key="3">
    <source>
        <dbReference type="EMBL" id="WPB04497.1"/>
    </source>
</evidence>
<dbReference type="RefSeq" id="XP_065459224.1">
    <property type="nucleotide sequence ID" value="XM_065603152.1"/>
</dbReference>
<dbReference type="Proteomes" id="UP001302367">
    <property type="component" value="Chromosome 6"/>
</dbReference>
<name>A0ABZ0NY16_CERBT</name>
<dbReference type="EMBL" id="CP134189">
    <property type="protein sequence ID" value="WPB04497.1"/>
    <property type="molecule type" value="Genomic_DNA"/>
</dbReference>
<keyword evidence="4" id="KW-1185">Reference proteome</keyword>
<evidence type="ECO:0000256" key="1">
    <source>
        <dbReference type="SAM" id="MobiDB-lite"/>
    </source>
</evidence>
<accession>A0ABZ0NY16</accession>
<feature type="transmembrane region" description="Helical" evidence="2">
    <location>
        <begin position="88"/>
        <end position="108"/>
    </location>
</feature>
<evidence type="ECO:0000256" key="2">
    <source>
        <dbReference type="SAM" id="Phobius"/>
    </source>
</evidence>
<protein>
    <recommendedName>
        <fullName evidence="5">Transmembrane protein</fullName>
    </recommendedName>
</protein>
<feature type="transmembrane region" description="Helical" evidence="2">
    <location>
        <begin position="39"/>
        <end position="63"/>
    </location>
</feature>
<keyword evidence="2" id="KW-0812">Transmembrane</keyword>
<reference evidence="3 4" key="1">
    <citation type="submission" date="2023-09" db="EMBL/GenBank/DDBJ databases">
        <title>Complete-Gapless Cercospora beticola genome.</title>
        <authorList>
            <person name="Wyatt N.A."/>
            <person name="Spanner R.E."/>
            <person name="Bolton M.D."/>
        </authorList>
    </citation>
    <scope>NUCLEOTIDE SEQUENCE [LARGE SCALE GENOMIC DNA]</scope>
    <source>
        <strain evidence="3">Cb09-40</strain>
    </source>
</reference>
<gene>
    <name evidence="3" type="ORF">RHO25_009143</name>
</gene>
<evidence type="ECO:0000313" key="4">
    <source>
        <dbReference type="Proteomes" id="UP001302367"/>
    </source>
</evidence>
<organism evidence="3 4">
    <name type="scientific">Cercospora beticola</name>
    <name type="common">Sugarbeet leaf spot fungus</name>
    <dbReference type="NCBI Taxonomy" id="122368"/>
    <lineage>
        <taxon>Eukaryota</taxon>
        <taxon>Fungi</taxon>
        <taxon>Dikarya</taxon>
        <taxon>Ascomycota</taxon>
        <taxon>Pezizomycotina</taxon>
        <taxon>Dothideomycetes</taxon>
        <taxon>Dothideomycetidae</taxon>
        <taxon>Mycosphaerellales</taxon>
        <taxon>Mycosphaerellaceae</taxon>
        <taxon>Cercospora</taxon>
    </lineage>
</organism>
<proteinExistence type="predicted"/>
<evidence type="ECO:0008006" key="5">
    <source>
        <dbReference type="Google" id="ProtNLM"/>
    </source>
</evidence>
<keyword evidence="2" id="KW-1133">Transmembrane helix</keyword>
<sequence length="252" mass="27578">MATNTPDDSSITTNFAIPTGASRAGQPRNPKTMGSVYRLLLLLLSLARVFCFAYGPLLLITAIELSPLPLSSGRPRSLMEEGADDGDLLAFVIGGLLCLVFNFIPAIAHAKYIAWSACRGSHCQHRQHSVGSVCFIVSCLWLLGFVLLHSECLEDEEFALVVTWVPALCLCSVHAWILLQEIHRPVIPAAQLSAQSSPRATARKFDIDGFSVDDNGDAVRVDPYTCLGCNRNWVTKHDRTICTLYVTHPDLP</sequence>
<feature type="region of interest" description="Disordered" evidence="1">
    <location>
        <begin position="1"/>
        <end position="28"/>
    </location>
</feature>
<dbReference type="GeneID" id="90644543"/>
<feature type="transmembrane region" description="Helical" evidence="2">
    <location>
        <begin position="129"/>
        <end position="148"/>
    </location>
</feature>
<keyword evidence="2" id="KW-0472">Membrane</keyword>